<accession>A0ABD0LX70</accession>
<proteinExistence type="predicted"/>
<organism evidence="2 3">
    <name type="scientific">Batillaria attramentaria</name>
    <dbReference type="NCBI Taxonomy" id="370345"/>
    <lineage>
        <taxon>Eukaryota</taxon>
        <taxon>Metazoa</taxon>
        <taxon>Spiralia</taxon>
        <taxon>Lophotrochozoa</taxon>
        <taxon>Mollusca</taxon>
        <taxon>Gastropoda</taxon>
        <taxon>Caenogastropoda</taxon>
        <taxon>Sorbeoconcha</taxon>
        <taxon>Cerithioidea</taxon>
        <taxon>Batillariidae</taxon>
        <taxon>Batillaria</taxon>
    </lineage>
</organism>
<protein>
    <submittedName>
        <fullName evidence="2">Uncharacterized protein</fullName>
    </submittedName>
</protein>
<gene>
    <name evidence="2" type="ORF">BaRGS_00004411</name>
</gene>
<dbReference type="EMBL" id="JACVVK020000016">
    <property type="protein sequence ID" value="KAK7504107.1"/>
    <property type="molecule type" value="Genomic_DNA"/>
</dbReference>
<sequence>MNYRHITAWHFFRVPSVFKWGLNPPVRLVSHVKSRYAHSFSSDCHSAGSSRSNDTHEGAETDSGAVSSSNTDSRIPGDCSIPDHLRVNLTRESY</sequence>
<comment type="caution">
    <text evidence="2">The sequence shown here is derived from an EMBL/GenBank/DDBJ whole genome shotgun (WGS) entry which is preliminary data.</text>
</comment>
<evidence type="ECO:0000313" key="2">
    <source>
        <dbReference type="EMBL" id="KAK7504107.1"/>
    </source>
</evidence>
<feature type="compositionally biased region" description="Polar residues" evidence="1">
    <location>
        <begin position="40"/>
        <end position="52"/>
    </location>
</feature>
<name>A0ABD0LX70_9CAEN</name>
<evidence type="ECO:0000313" key="3">
    <source>
        <dbReference type="Proteomes" id="UP001519460"/>
    </source>
</evidence>
<dbReference type="Proteomes" id="UP001519460">
    <property type="component" value="Unassembled WGS sequence"/>
</dbReference>
<dbReference type="AlphaFoldDB" id="A0ABD0LX70"/>
<reference evidence="2 3" key="1">
    <citation type="journal article" date="2023" name="Sci. Data">
        <title>Genome assembly of the Korean intertidal mud-creeper Batillaria attramentaria.</title>
        <authorList>
            <person name="Patra A.K."/>
            <person name="Ho P.T."/>
            <person name="Jun S."/>
            <person name="Lee S.J."/>
            <person name="Kim Y."/>
            <person name="Won Y.J."/>
        </authorList>
    </citation>
    <scope>NUCLEOTIDE SEQUENCE [LARGE SCALE GENOMIC DNA]</scope>
    <source>
        <strain evidence="2">Wonlab-2016</strain>
    </source>
</reference>
<feature type="region of interest" description="Disordered" evidence="1">
    <location>
        <begin position="40"/>
        <end position="81"/>
    </location>
</feature>
<keyword evidence="3" id="KW-1185">Reference proteome</keyword>
<feature type="compositionally biased region" description="Polar residues" evidence="1">
    <location>
        <begin position="64"/>
        <end position="73"/>
    </location>
</feature>
<evidence type="ECO:0000256" key="1">
    <source>
        <dbReference type="SAM" id="MobiDB-lite"/>
    </source>
</evidence>